<dbReference type="Gene3D" id="1.10.287.470">
    <property type="entry name" value="Helix hairpin bin"/>
    <property type="match status" value="1"/>
</dbReference>
<dbReference type="Gene3D" id="2.40.50.100">
    <property type="match status" value="1"/>
</dbReference>
<dbReference type="InterPro" id="IPR058625">
    <property type="entry name" value="MdtA-like_BSH"/>
</dbReference>
<feature type="region of interest" description="Disordered" evidence="9">
    <location>
        <begin position="397"/>
        <end position="429"/>
    </location>
</feature>
<dbReference type="NCBIfam" id="NF008589">
    <property type="entry name" value="PRK11556.1"/>
    <property type="match status" value="1"/>
</dbReference>
<sequence>MAFMSDSLNSKPSRSKFPFLIAVVVLAVGAAAAWHFLGKPSEQADPASGSSSQTVQKGPAGTGRRGSMAPTDMIVSTGKAEKTTLSVYLNALGTVTAYNTVEVRARVDGQLAKVLFAEGQEVKAGEVLAVIDQRPYQSALAQAQGTLQENQAQLKNAQIDLERYRQLFKEDSVAKQTLDTQQALVAQYQGTIKNSEAQVADAKLNLTFTEVKAPISGRLGLRQVDVGNLIASGDTTPIVTITQTKPIALTFSLPEDQLSTVRRQMATGKPLAVEAWDRGRNRVLATGTLVTVDNQIDTSTGTVKFKARFDNKDESLFPNQFVNVRLHALELSDVIVIPISAIQRNDEGPYVFVVGEGNTVATRKVSLGEIQGEQVEIRSGLEDGETVVTEGLDRLRDGQTVKVTQPTAETTPKTNPDANEATLGGGAGE</sequence>
<gene>
    <name evidence="14" type="ORF">GCM10009425_08690</name>
</gene>
<evidence type="ECO:0000256" key="9">
    <source>
        <dbReference type="SAM" id="MobiDB-lite"/>
    </source>
</evidence>
<dbReference type="InterPro" id="IPR058626">
    <property type="entry name" value="MdtA-like_b-barrel"/>
</dbReference>
<evidence type="ECO:0000256" key="3">
    <source>
        <dbReference type="ARBA" id="ARBA00009477"/>
    </source>
</evidence>
<feature type="compositionally biased region" description="Polar residues" evidence="9">
    <location>
        <begin position="401"/>
        <end position="417"/>
    </location>
</feature>
<evidence type="ECO:0000259" key="10">
    <source>
        <dbReference type="Pfam" id="PF25876"/>
    </source>
</evidence>
<feature type="domain" description="Multidrug resistance protein MdtA-like beta-barrel" evidence="12">
    <location>
        <begin position="246"/>
        <end position="327"/>
    </location>
</feature>
<dbReference type="Gene3D" id="2.40.420.20">
    <property type="match status" value="1"/>
</dbReference>
<proteinExistence type="inferred from homology"/>
<dbReference type="NCBIfam" id="TIGR01730">
    <property type="entry name" value="RND_mfp"/>
    <property type="match status" value="1"/>
</dbReference>
<dbReference type="Pfam" id="PF25989">
    <property type="entry name" value="YknX_C"/>
    <property type="match status" value="1"/>
</dbReference>
<protein>
    <submittedName>
        <fullName evidence="14">Resistance-nodulation-cell division (RND) efflux membrane fusion protein</fullName>
    </submittedName>
</protein>
<evidence type="ECO:0000256" key="1">
    <source>
        <dbReference type="ARBA" id="ARBA00004533"/>
    </source>
</evidence>
<keyword evidence="15" id="KW-1185">Reference proteome</keyword>
<evidence type="ECO:0000256" key="4">
    <source>
        <dbReference type="ARBA" id="ARBA00022475"/>
    </source>
</evidence>
<dbReference type="EMBL" id="BMNW01000002">
    <property type="protein sequence ID" value="GGL99794.1"/>
    <property type="molecule type" value="Genomic_DNA"/>
</dbReference>
<feature type="domain" description="Multidrug resistance protein MdtA-like alpha-helical hairpin" evidence="10">
    <location>
        <begin position="140"/>
        <end position="209"/>
    </location>
</feature>
<evidence type="ECO:0000313" key="14">
    <source>
        <dbReference type="EMBL" id="GGL99794.1"/>
    </source>
</evidence>
<feature type="coiled-coil region" evidence="8">
    <location>
        <begin position="140"/>
        <end position="205"/>
    </location>
</feature>
<evidence type="ECO:0000256" key="6">
    <source>
        <dbReference type="ARBA" id="ARBA00023054"/>
    </source>
</evidence>
<feature type="domain" description="YknX-like C-terminal permuted SH3-like" evidence="13">
    <location>
        <begin position="334"/>
        <end position="403"/>
    </location>
</feature>
<comment type="similarity">
    <text evidence="3">Belongs to the membrane fusion protein (MFP) (TC 8.A.1) family.</text>
</comment>
<comment type="subcellular location">
    <subcellularLocation>
        <location evidence="1">Cell inner membrane</location>
    </subcellularLocation>
    <subcellularLocation>
        <location evidence="2">Membrane</location>
        <topology evidence="2">Lipid-anchor</topology>
    </subcellularLocation>
</comment>
<reference evidence="15" key="1">
    <citation type="journal article" date="2019" name="Int. J. Syst. Evol. Microbiol.">
        <title>The Global Catalogue of Microorganisms (GCM) 10K type strain sequencing project: providing services to taxonomists for standard genome sequencing and annotation.</title>
        <authorList>
            <consortium name="The Broad Institute Genomics Platform"/>
            <consortium name="The Broad Institute Genome Sequencing Center for Infectious Disease"/>
            <person name="Wu L."/>
            <person name="Ma J."/>
        </authorList>
    </citation>
    <scope>NUCLEOTIDE SEQUENCE [LARGE SCALE GENOMIC DNA]</scope>
    <source>
        <strain evidence="15">JCM 13501</strain>
    </source>
</reference>
<keyword evidence="4" id="KW-1003">Cell membrane</keyword>
<evidence type="ECO:0000256" key="5">
    <source>
        <dbReference type="ARBA" id="ARBA00022519"/>
    </source>
</evidence>
<accession>A0ABQ2GJQ7</accession>
<feature type="region of interest" description="Disordered" evidence="9">
    <location>
        <begin position="42"/>
        <end position="70"/>
    </location>
</feature>
<dbReference type="PANTHER" id="PTHR30469">
    <property type="entry name" value="MULTIDRUG RESISTANCE PROTEIN MDTA"/>
    <property type="match status" value="1"/>
</dbReference>
<evidence type="ECO:0000259" key="13">
    <source>
        <dbReference type="Pfam" id="PF25989"/>
    </source>
</evidence>
<dbReference type="InterPro" id="IPR058637">
    <property type="entry name" value="YknX-like_C"/>
</dbReference>
<dbReference type="InterPro" id="IPR006143">
    <property type="entry name" value="RND_pump_MFP"/>
</dbReference>
<comment type="caution">
    <text evidence="14">The sequence shown here is derived from an EMBL/GenBank/DDBJ whole genome shotgun (WGS) entry which is preliminary data.</text>
</comment>
<dbReference type="PANTHER" id="PTHR30469:SF12">
    <property type="entry name" value="MULTIDRUG RESISTANCE PROTEIN MDTA"/>
    <property type="match status" value="1"/>
</dbReference>
<evidence type="ECO:0000259" key="12">
    <source>
        <dbReference type="Pfam" id="PF25944"/>
    </source>
</evidence>
<organism evidence="14 15">
    <name type="scientific">Pseudomonas asuensis</name>
    <dbReference type="NCBI Taxonomy" id="1825787"/>
    <lineage>
        <taxon>Bacteria</taxon>
        <taxon>Pseudomonadati</taxon>
        <taxon>Pseudomonadota</taxon>
        <taxon>Gammaproteobacteria</taxon>
        <taxon>Pseudomonadales</taxon>
        <taxon>Pseudomonadaceae</taxon>
        <taxon>Pseudomonas</taxon>
    </lineage>
</organism>
<name>A0ABQ2GJQ7_9PSED</name>
<dbReference type="Pfam" id="PF25944">
    <property type="entry name" value="Beta-barrel_RND"/>
    <property type="match status" value="1"/>
</dbReference>
<dbReference type="Proteomes" id="UP000616499">
    <property type="component" value="Unassembled WGS sequence"/>
</dbReference>
<dbReference type="InterPro" id="IPR058624">
    <property type="entry name" value="MdtA-like_HH"/>
</dbReference>
<dbReference type="Pfam" id="PF25876">
    <property type="entry name" value="HH_MFP_RND"/>
    <property type="match status" value="1"/>
</dbReference>
<evidence type="ECO:0000256" key="2">
    <source>
        <dbReference type="ARBA" id="ARBA00004635"/>
    </source>
</evidence>
<evidence type="ECO:0000256" key="7">
    <source>
        <dbReference type="ARBA" id="ARBA00023136"/>
    </source>
</evidence>
<keyword evidence="7" id="KW-0472">Membrane</keyword>
<dbReference type="Gene3D" id="2.40.30.170">
    <property type="match status" value="1"/>
</dbReference>
<evidence type="ECO:0000259" key="11">
    <source>
        <dbReference type="Pfam" id="PF25917"/>
    </source>
</evidence>
<dbReference type="SUPFAM" id="SSF111369">
    <property type="entry name" value="HlyD-like secretion proteins"/>
    <property type="match status" value="1"/>
</dbReference>
<feature type="domain" description="Multidrug resistance protein MdtA-like barrel-sandwich hybrid" evidence="11">
    <location>
        <begin position="99"/>
        <end position="242"/>
    </location>
</feature>
<dbReference type="Pfam" id="PF25917">
    <property type="entry name" value="BSH_RND"/>
    <property type="match status" value="1"/>
</dbReference>
<evidence type="ECO:0000313" key="15">
    <source>
        <dbReference type="Proteomes" id="UP000616499"/>
    </source>
</evidence>
<evidence type="ECO:0000256" key="8">
    <source>
        <dbReference type="SAM" id="Coils"/>
    </source>
</evidence>
<keyword evidence="5" id="KW-0997">Cell inner membrane</keyword>
<keyword evidence="6 8" id="KW-0175">Coiled coil</keyword>